<proteinExistence type="predicted"/>
<sequence length="63" mass="7055">VAAPQLEAYHQLVVDTLGTPALVCSLVKVVPQVRVYSQVKVVPQVRVYSQVKVVPHDELYIWV</sequence>
<accession>A0A699W1B9</accession>
<protein>
    <submittedName>
        <fullName evidence="1">Uncharacterized protein</fullName>
    </submittedName>
</protein>
<dbReference type="EMBL" id="BKCJ011495065">
    <property type="protein sequence ID" value="GFD38054.1"/>
    <property type="molecule type" value="Genomic_DNA"/>
</dbReference>
<comment type="caution">
    <text evidence="1">The sequence shown here is derived from an EMBL/GenBank/DDBJ whole genome shotgun (WGS) entry which is preliminary data.</text>
</comment>
<name>A0A699W1B9_TANCI</name>
<feature type="non-terminal residue" evidence="1">
    <location>
        <position position="1"/>
    </location>
</feature>
<organism evidence="1">
    <name type="scientific">Tanacetum cinerariifolium</name>
    <name type="common">Dalmatian daisy</name>
    <name type="synonym">Chrysanthemum cinerariifolium</name>
    <dbReference type="NCBI Taxonomy" id="118510"/>
    <lineage>
        <taxon>Eukaryota</taxon>
        <taxon>Viridiplantae</taxon>
        <taxon>Streptophyta</taxon>
        <taxon>Embryophyta</taxon>
        <taxon>Tracheophyta</taxon>
        <taxon>Spermatophyta</taxon>
        <taxon>Magnoliopsida</taxon>
        <taxon>eudicotyledons</taxon>
        <taxon>Gunneridae</taxon>
        <taxon>Pentapetalae</taxon>
        <taxon>asterids</taxon>
        <taxon>campanulids</taxon>
        <taxon>Asterales</taxon>
        <taxon>Asteraceae</taxon>
        <taxon>Asteroideae</taxon>
        <taxon>Anthemideae</taxon>
        <taxon>Anthemidinae</taxon>
        <taxon>Tanacetum</taxon>
    </lineage>
</organism>
<gene>
    <name evidence="1" type="ORF">Tci_910023</name>
</gene>
<evidence type="ECO:0000313" key="1">
    <source>
        <dbReference type="EMBL" id="GFD38054.1"/>
    </source>
</evidence>
<reference evidence="1" key="1">
    <citation type="journal article" date="2019" name="Sci. Rep.">
        <title>Draft genome of Tanacetum cinerariifolium, the natural source of mosquito coil.</title>
        <authorList>
            <person name="Yamashiro T."/>
            <person name="Shiraishi A."/>
            <person name="Satake H."/>
            <person name="Nakayama K."/>
        </authorList>
    </citation>
    <scope>NUCLEOTIDE SEQUENCE</scope>
</reference>
<dbReference type="AlphaFoldDB" id="A0A699W1B9"/>